<gene>
    <name evidence="2" type="primary">106058475</name>
</gene>
<dbReference type="RefSeq" id="XP_013071365.2">
    <property type="nucleotide sequence ID" value="XM_013215911.2"/>
</dbReference>
<evidence type="ECO:0000313" key="3">
    <source>
        <dbReference type="Proteomes" id="UP000076420"/>
    </source>
</evidence>
<reference evidence="2" key="1">
    <citation type="submission" date="2020-05" db="UniProtKB">
        <authorList>
            <consortium name="EnsemblMetazoa"/>
        </authorList>
    </citation>
    <scope>IDENTIFICATION</scope>
    <source>
        <strain evidence="2">BB02</strain>
    </source>
</reference>
<name>A0A2C9KZY9_BIOGL</name>
<protein>
    <submittedName>
        <fullName evidence="2">Uncharacterized protein</fullName>
    </submittedName>
</protein>
<evidence type="ECO:0000256" key="1">
    <source>
        <dbReference type="SAM" id="SignalP"/>
    </source>
</evidence>
<evidence type="ECO:0000313" key="2">
    <source>
        <dbReference type="EnsemblMetazoa" id="BGLB025385-PA"/>
    </source>
</evidence>
<keyword evidence="1" id="KW-0732">Signal</keyword>
<sequence length="197" mass="22117">MFIYFSQLIIVCIMLVNIKCASAVSCGHAVTKSFKEANQTRYCEHMSQFAGCLHSQIISLGSPFGKKMNQNIVKAVNAGVKKVCHVDCQQFRVKPEVRIERAKPSIGEGVKLCAFDFLVKVGFNRQKLCRKLTDVVRCIILTWSPEDDVVTNDVLDIGTYLVSKALKMTYGIECHQSLIETRLTNKCVGSRQTRSYV</sequence>
<dbReference type="AlphaFoldDB" id="A0A2C9KZY9"/>
<dbReference type="Proteomes" id="UP000076420">
    <property type="component" value="Unassembled WGS sequence"/>
</dbReference>
<accession>A0A2C9KZY9</accession>
<dbReference type="KEGG" id="bgt:106058475"/>
<feature type="signal peptide" evidence="1">
    <location>
        <begin position="1"/>
        <end position="23"/>
    </location>
</feature>
<feature type="chain" id="PRO_5012699974" evidence="1">
    <location>
        <begin position="24"/>
        <end position="197"/>
    </location>
</feature>
<dbReference type="VEuPathDB" id="VectorBase:BGLAX_044873"/>
<dbReference type="EnsemblMetazoa" id="BGLB025385-RA">
    <property type="protein sequence ID" value="BGLB025385-PA"/>
    <property type="gene ID" value="BGLB025385"/>
</dbReference>
<proteinExistence type="predicted"/>
<dbReference type="VEuPathDB" id="VectorBase:BGLB025385"/>
<organism evidence="2 3">
    <name type="scientific">Biomphalaria glabrata</name>
    <name type="common">Bloodfluke planorb</name>
    <name type="synonym">Freshwater snail</name>
    <dbReference type="NCBI Taxonomy" id="6526"/>
    <lineage>
        <taxon>Eukaryota</taxon>
        <taxon>Metazoa</taxon>
        <taxon>Spiralia</taxon>
        <taxon>Lophotrochozoa</taxon>
        <taxon>Mollusca</taxon>
        <taxon>Gastropoda</taxon>
        <taxon>Heterobranchia</taxon>
        <taxon>Euthyneura</taxon>
        <taxon>Panpulmonata</taxon>
        <taxon>Hygrophila</taxon>
        <taxon>Lymnaeoidea</taxon>
        <taxon>Planorbidae</taxon>
        <taxon>Biomphalaria</taxon>
    </lineage>
</organism>